<evidence type="ECO:0000313" key="3">
    <source>
        <dbReference type="EMBL" id="MDR6427152.1"/>
    </source>
</evidence>
<dbReference type="Proteomes" id="UP001184828">
    <property type="component" value="Unassembled WGS sequence"/>
</dbReference>
<proteinExistence type="predicted"/>
<dbReference type="AlphaFoldDB" id="A0AAE3XZZ5"/>
<feature type="region of interest" description="Disordered" evidence="1">
    <location>
        <begin position="297"/>
        <end position="331"/>
    </location>
</feature>
<gene>
    <name evidence="3" type="ORF">J2738_003290</name>
</gene>
<feature type="region of interest" description="Disordered" evidence="1">
    <location>
        <begin position="405"/>
        <end position="442"/>
    </location>
</feature>
<reference evidence="3" key="1">
    <citation type="submission" date="2023-07" db="EMBL/GenBank/DDBJ databases">
        <title>Sorghum-associated microbial communities from plants grown in Nebraska, USA.</title>
        <authorList>
            <person name="Schachtman D."/>
        </authorList>
    </citation>
    <scope>NUCLEOTIDE SEQUENCE</scope>
    <source>
        <strain evidence="3">DS2114</strain>
    </source>
</reference>
<feature type="domain" description="Zona occludens toxin N-terminal" evidence="2">
    <location>
        <begin position="106"/>
        <end position="223"/>
    </location>
</feature>
<feature type="compositionally biased region" description="Polar residues" evidence="1">
    <location>
        <begin position="430"/>
        <end position="442"/>
    </location>
</feature>
<dbReference type="InterPro" id="IPR008900">
    <property type="entry name" value="Zot_N"/>
</dbReference>
<accession>A0AAE3XZZ5</accession>
<feature type="domain" description="Zona occludens toxin N-terminal" evidence="2">
    <location>
        <begin position="5"/>
        <end position="45"/>
    </location>
</feature>
<dbReference type="Gene3D" id="3.40.50.300">
    <property type="entry name" value="P-loop containing nucleotide triphosphate hydrolases"/>
    <property type="match status" value="1"/>
</dbReference>
<feature type="compositionally biased region" description="Low complexity" evidence="1">
    <location>
        <begin position="310"/>
        <end position="327"/>
    </location>
</feature>
<evidence type="ECO:0000313" key="4">
    <source>
        <dbReference type="Proteomes" id="UP001184828"/>
    </source>
</evidence>
<sequence>MINGLEGIPGSGKSYEACVFQVLVALKEGRKVITNLPLNVDTYAAIDPSYRDLIEIRYTPAPVRGSWNAERVDPATGQGRAFELFADGHTEPAPEGSRLFGTVWCYWSDWKHPTTGRGPLFVVDECHVAMPKLGTSKAVVEWYKLHRHFNCDVLLATQKFREMCQDIAGIMAMVIKVRKADVLGKPNEYIRKVHAGYRGAVIQEGLRKYEPHFFNLYKSHTQGNSVLEAGASDVAPLSVKLKRVTRAVWLACAVLVAFSVYSFSKDKPPKDNAPGFKSAVVKPDGKTDFEAIKRMAGREAPEVSTEPQKPAVEAAGGAAGGAPAAVEADPEPYGGKTLHLTGMMRLKGRTLYTFAVATSGAVLAHVTSDDLVAAGYRWQALTDCAGYLRWGKSAKAVTCDAPVRQAGSPDKPIVMNNGYGSDGRVPPTGNAPQATSASVATM</sequence>
<name>A0AAE3XZZ5_VARPD</name>
<dbReference type="EMBL" id="JAVDQZ010000004">
    <property type="protein sequence ID" value="MDR6427152.1"/>
    <property type="molecule type" value="Genomic_DNA"/>
</dbReference>
<dbReference type="RefSeq" id="WP_309928200.1">
    <property type="nucleotide sequence ID" value="NZ_JAVDQZ010000004.1"/>
</dbReference>
<evidence type="ECO:0000256" key="1">
    <source>
        <dbReference type="SAM" id="MobiDB-lite"/>
    </source>
</evidence>
<dbReference type="Pfam" id="PF05707">
    <property type="entry name" value="Zot"/>
    <property type="match status" value="2"/>
</dbReference>
<dbReference type="InterPro" id="IPR027417">
    <property type="entry name" value="P-loop_NTPase"/>
</dbReference>
<organism evidence="3 4">
    <name type="scientific">Variovorax paradoxus</name>
    <dbReference type="NCBI Taxonomy" id="34073"/>
    <lineage>
        <taxon>Bacteria</taxon>
        <taxon>Pseudomonadati</taxon>
        <taxon>Pseudomonadota</taxon>
        <taxon>Betaproteobacteria</taxon>
        <taxon>Burkholderiales</taxon>
        <taxon>Comamonadaceae</taxon>
        <taxon>Variovorax</taxon>
    </lineage>
</organism>
<evidence type="ECO:0000259" key="2">
    <source>
        <dbReference type="Pfam" id="PF05707"/>
    </source>
</evidence>
<comment type="caution">
    <text evidence="3">The sequence shown here is derived from an EMBL/GenBank/DDBJ whole genome shotgun (WGS) entry which is preliminary data.</text>
</comment>
<protein>
    <submittedName>
        <fullName evidence="3">Zona occludens toxin</fullName>
    </submittedName>
</protein>